<evidence type="ECO:0000313" key="4">
    <source>
        <dbReference type="Proteomes" id="UP001497512"/>
    </source>
</evidence>
<proteinExistence type="predicted"/>
<dbReference type="PANTHER" id="PTHR34121">
    <property type="entry name" value="MYOSIN-11"/>
    <property type="match status" value="1"/>
</dbReference>
<evidence type="ECO:0000256" key="2">
    <source>
        <dbReference type="SAM" id="MobiDB-lite"/>
    </source>
</evidence>
<protein>
    <submittedName>
        <fullName evidence="3">Uncharacterized protein</fullName>
    </submittedName>
</protein>
<accession>A0ABP0U220</accession>
<feature type="coiled-coil region" evidence="1">
    <location>
        <begin position="467"/>
        <end position="494"/>
    </location>
</feature>
<feature type="compositionally biased region" description="Basic and acidic residues" evidence="2">
    <location>
        <begin position="654"/>
        <end position="665"/>
    </location>
</feature>
<feature type="coiled-coil region" evidence="1">
    <location>
        <begin position="339"/>
        <end position="373"/>
    </location>
</feature>
<dbReference type="EMBL" id="OZ019910">
    <property type="protein sequence ID" value="CAK9211091.1"/>
    <property type="molecule type" value="Genomic_DNA"/>
</dbReference>
<gene>
    <name evidence="3" type="ORF">CSSPTR1EN2_LOCUS10486</name>
</gene>
<name>A0ABP0U220_9BRYO</name>
<evidence type="ECO:0000313" key="3">
    <source>
        <dbReference type="EMBL" id="CAK9211091.1"/>
    </source>
</evidence>
<keyword evidence="1" id="KW-0175">Coiled coil</keyword>
<reference evidence="3" key="1">
    <citation type="submission" date="2024-02" db="EMBL/GenBank/DDBJ databases">
        <authorList>
            <consortium name="ELIXIR-Norway"/>
            <consortium name="Elixir Norway"/>
        </authorList>
    </citation>
    <scope>NUCLEOTIDE SEQUENCE</scope>
</reference>
<keyword evidence="4" id="KW-1185">Reference proteome</keyword>
<feature type="region of interest" description="Disordered" evidence="2">
    <location>
        <begin position="93"/>
        <end position="115"/>
    </location>
</feature>
<evidence type="ECO:0000256" key="1">
    <source>
        <dbReference type="SAM" id="Coils"/>
    </source>
</evidence>
<feature type="region of interest" description="Disordered" evidence="2">
    <location>
        <begin position="623"/>
        <end position="665"/>
    </location>
</feature>
<dbReference type="PANTHER" id="PTHR34121:SF1">
    <property type="entry name" value="FILAMIN-A-INTERACTING PROTEIN 1"/>
    <property type="match status" value="1"/>
</dbReference>
<organism evidence="3 4">
    <name type="scientific">Sphagnum troendelagicum</name>
    <dbReference type="NCBI Taxonomy" id="128251"/>
    <lineage>
        <taxon>Eukaryota</taxon>
        <taxon>Viridiplantae</taxon>
        <taxon>Streptophyta</taxon>
        <taxon>Embryophyta</taxon>
        <taxon>Bryophyta</taxon>
        <taxon>Sphagnophytina</taxon>
        <taxon>Sphagnopsida</taxon>
        <taxon>Sphagnales</taxon>
        <taxon>Sphagnaceae</taxon>
        <taxon>Sphagnum</taxon>
    </lineage>
</organism>
<sequence length="665" mass="74046">MSWLRSAISKAAEVGNKTNLSRTAKTFADAVLQQAAGGAKIVQDRLSGRNLNSFKNAVRRLDEVALNARKLERVQALARWLAALQDIQRTLNGGKAGAGTESPRAPQDDDSASPRRASSIYFLDPDTGSGEPLNFRDVFLHSQALENIVTSMILEAPVEEEVTMLLEMFGLCLAGGQELHQAIISSIQDLSKSCSTYVEEVMIKKEDLLQLARDAITGLKISLEVERLDFEISNLQQQIAEKHKVLEASGATTSNVVQLEEILQLSAHLRNCFQKKTELIHLGDTKEGRALKVEMLKGLTTRLASTAADMEKEIVDNRQQKQEAMDYRVTKAQEVTEIEKALATDIRALTKRKDELEAELNDVKGLLAAATSRHINIQEEKEQFDEASSNIVAQLSIREDELVHSIAARKVEANAVGTWLSFLEDTWLLQSSCGQEKDVQTQVAYDDSKKQYLQLAVSSLSYWEVELSQLLKQMKFCADELEALQHKQENMQELGMGGVAADIVSAKHKIQDKYLKAESQVGYPYYIYTSVRTYFLSGLVETDETTLKLAGTFESIDKLQTEFEGRQRPVWETEHHGPKIVERSLSFVRDALAPPSTTSNQQLKKYELPTEGRIANLAATHEDTGEAVLAKGDVTSTSPPEEKEGWEFDELDEELSKKDTGEVPQ</sequence>
<dbReference type="Proteomes" id="UP001497512">
    <property type="component" value="Chromosome 18"/>
</dbReference>